<evidence type="ECO:0000256" key="1">
    <source>
        <dbReference type="ARBA" id="ARBA00004651"/>
    </source>
</evidence>
<evidence type="ECO:0000256" key="6">
    <source>
        <dbReference type="ARBA" id="ARBA00022989"/>
    </source>
</evidence>
<feature type="transmembrane region" description="Helical" evidence="8">
    <location>
        <begin position="96"/>
        <end position="119"/>
    </location>
</feature>
<organism evidence="9 10">
    <name type="scientific">Arcanobacterium haemolyticum (strain ATCC 9345 / DSM 20595 / CCM 5947 / CCUG 17215 / LMG 16163 / NBRC 15585 / NCTC 8452 / 11018)</name>
    <dbReference type="NCBI Taxonomy" id="644284"/>
    <lineage>
        <taxon>Bacteria</taxon>
        <taxon>Bacillati</taxon>
        <taxon>Actinomycetota</taxon>
        <taxon>Actinomycetes</taxon>
        <taxon>Actinomycetales</taxon>
        <taxon>Actinomycetaceae</taxon>
        <taxon>Arcanobacterium</taxon>
    </lineage>
</organism>
<sequence>MRTEEKRIINYVKQQRAIILPPMGPAWFSSVMGTGILSNLLGRHIHAQPWLIVPSAFLLGVGALLLTLYTYSYCARWIKNTNNIRSKRHLLPAVDPNWGTVSMGYLSIGAALLTVGPHIGLSSIAVPGDTILWWIGTLIGIITNFSFMAHAIFRHLGQPVPAWGLAVVGPMVSATTGAILLTHYACLGMQFFILTLSFLCFIIALVNGAIIFALAYGSHMRFNKLPTAVALSAWIPLGVVGQSTAAAVAIASSSGLFLTQLAHPYATHMAIGYGCIMLLTAIPVIAFAARQTISGFARNLPFSPGWWALTFPIGTLALGGAFLSEVPMIAGTLLATIASIIGWASLTTLCFTWTFCAIASLWAVKNGPRTTN</sequence>
<evidence type="ECO:0000256" key="2">
    <source>
        <dbReference type="ARBA" id="ARBA00008566"/>
    </source>
</evidence>
<gene>
    <name evidence="9" type="ordered locus">Arch_0492</name>
</gene>
<evidence type="ECO:0000256" key="4">
    <source>
        <dbReference type="ARBA" id="ARBA00022475"/>
    </source>
</evidence>
<dbReference type="InterPro" id="IPR038665">
    <property type="entry name" value="Voltage-dep_anion_channel_sf"/>
</dbReference>
<dbReference type="AlphaFoldDB" id="D7BMU1"/>
<comment type="similarity">
    <text evidence="2">Belongs to the tellurite-resistance/dicarboxylate transporter (TDT) family.</text>
</comment>
<dbReference type="Pfam" id="PF03595">
    <property type="entry name" value="SLAC1"/>
    <property type="match status" value="1"/>
</dbReference>
<dbReference type="GO" id="GO:0000319">
    <property type="term" value="F:sulfite transmembrane transporter activity"/>
    <property type="evidence" value="ECO:0007669"/>
    <property type="project" value="TreeGrafter"/>
</dbReference>
<reference evidence="9 10" key="1">
    <citation type="journal article" date="2010" name="Stand. Genomic Sci.">
        <title>Complete genome sequence of Arcanobacterium haemolyticum type strain (11018).</title>
        <authorList>
            <person name="Yasawong M."/>
            <person name="Teshima H."/>
            <person name="Lapidus A."/>
            <person name="Nolan M."/>
            <person name="Lucas S."/>
            <person name="Glavina Del Rio T."/>
            <person name="Tice H."/>
            <person name="Cheng J."/>
            <person name="Bruce D."/>
            <person name="Detter C."/>
            <person name="Tapia R."/>
            <person name="Han C."/>
            <person name="Goodwin L."/>
            <person name="Pitluck S."/>
            <person name="Liolios K."/>
            <person name="Ivanova N."/>
            <person name="Mavromatis K."/>
            <person name="Mikhailova N."/>
            <person name="Pati A."/>
            <person name="Chen A."/>
            <person name="Palaniappan K."/>
            <person name="Land M."/>
            <person name="Hauser L."/>
            <person name="Chang Y."/>
            <person name="Jeffries C."/>
            <person name="Rohde M."/>
            <person name="Sikorski J."/>
            <person name="Pukall R."/>
            <person name="Goker M."/>
            <person name="Woyke T."/>
            <person name="Bristow J."/>
            <person name="Eisen J."/>
            <person name="Markowitz V."/>
            <person name="Hugenholtz P."/>
            <person name="Kyrpides N."/>
            <person name="Klenk H."/>
        </authorList>
    </citation>
    <scope>NUCLEOTIDE SEQUENCE [LARGE SCALE GENOMIC DNA]</scope>
    <source>
        <strain evidence="10">ATCC 9345 / DSM 20595 / CCUG 17215 / LMG 16163 / NBRC 15585 / NCTC 8452 / 11018</strain>
    </source>
</reference>
<name>D7BMU1_ARCHD</name>
<accession>D7BMU1</accession>
<feature type="transmembrane region" description="Helical" evidence="8">
    <location>
        <begin position="305"/>
        <end position="323"/>
    </location>
</feature>
<evidence type="ECO:0000313" key="10">
    <source>
        <dbReference type="Proteomes" id="UP000000376"/>
    </source>
</evidence>
<dbReference type="HOGENOM" id="CLU_030057_0_0_11"/>
<dbReference type="Proteomes" id="UP000000376">
    <property type="component" value="Chromosome"/>
</dbReference>
<keyword evidence="6 8" id="KW-1133">Transmembrane helix</keyword>
<evidence type="ECO:0000256" key="5">
    <source>
        <dbReference type="ARBA" id="ARBA00022692"/>
    </source>
</evidence>
<dbReference type="Gene3D" id="1.50.10.150">
    <property type="entry name" value="Voltage-dependent anion channel"/>
    <property type="match status" value="1"/>
</dbReference>
<keyword evidence="10" id="KW-1185">Reference proteome</keyword>
<dbReference type="eggNOG" id="COG1275">
    <property type="taxonomic scope" value="Bacteria"/>
</dbReference>
<protein>
    <submittedName>
        <fullName evidence="9">C4-dicarboxylate transporter/malic acid transport protein</fullName>
    </submittedName>
</protein>
<feature type="transmembrane region" description="Helical" evidence="8">
    <location>
        <begin position="228"/>
        <end position="251"/>
    </location>
</feature>
<feature type="transmembrane region" description="Helical" evidence="8">
    <location>
        <begin position="329"/>
        <end position="362"/>
    </location>
</feature>
<feature type="transmembrane region" description="Helical" evidence="8">
    <location>
        <begin position="50"/>
        <end position="75"/>
    </location>
</feature>
<dbReference type="STRING" id="644284.Arch_0492"/>
<evidence type="ECO:0000313" key="9">
    <source>
        <dbReference type="EMBL" id="ADH92240.1"/>
    </source>
</evidence>
<keyword evidence="3" id="KW-0813">Transport</keyword>
<keyword evidence="5 8" id="KW-0812">Transmembrane</keyword>
<dbReference type="PANTHER" id="PTHR31686:SF1">
    <property type="entry name" value="SULFITE EFFLUX PUMP SSU1"/>
    <property type="match status" value="1"/>
</dbReference>
<feature type="transmembrane region" description="Helical" evidence="8">
    <location>
        <begin position="131"/>
        <end position="153"/>
    </location>
</feature>
<comment type="subcellular location">
    <subcellularLocation>
        <location evidence="1">Cell membrane</location>
        <topology evidence="1">Multi-pass membrane protein</topology>
    </subcellularLocation>
</comment>
<feature type="transmembrane region" description="Helical" evidence="8">
    <location>
        <begin position="20"/>
        <end position="38"/>
    </location>
</feature>
<evidence type="ECO:0000256" key="8">
    <source>
        <dbReference type="SAM" id="Phobius"/>
    </source>
</evidence>
<keyword evidence="4" id="KW-1003">Cell membrane</keyword>
<keyword evidence="7 8" id="KW-0472">Membrane</keyword>
<feature type="transmembrane region" description="Helical" evidence="8">
    <location>
        <begin position="271"/>
        <end position="293"/>
    </location>
</feature>
<dbReference type="EMBL" id="CP002045">
    <property type="protein sequence ID" value="ADH92240.1"/>
    <property type="molecule type" value="Genomic_DNA"/>
</dbReference>
<feature type="transmembrane region" description="Helical" evidence="8">
    <location>
        <begin position="191"/>
        <end position="216"/>
    </location>
</feature>
<dbReference type="CDD" id="cd09320">
    <property type="entry name" value="TDT_like_2"/>
    <property type="match status" value="1"/>
</dbReference>
<dbReference type="PANTHER" id="PTHR31686">
    <property type="match status" value="1"/>
</dbReference>
<dbReference type="InterPro" id="IPR051629">
    <property type="entry name" value="Sulfite_efflux_TDT"/>
</dbReference>
<proteinExistence type="inferred from homology"/>
<evidence type="ECO:0000256" key="3">
    <source>
        <dbReference type="ARBA" id="ARBA00022448"/>
    </source>
</evidence>
<dbReference type="GO" id="GO:0005886">
    <property type="term" value="C:plasma membrane"/>
    <property type="evidence" value="ECO:0007669"/>
    <property type="project" value="UniProtKB-SubCell"/>
</dbReference>
<dbReference type="KEGG" id="ahe:Arch_0492"/>
<dbReference type="InterPro" id="IPR004695">
    <property type="entry name" value="SLAC1/Mae1/Ssu1/TehA"/>
</dbReference>
<evidence type="ECO:0000256" key="7">
    <source>
        <dbReference type="ARBA" id="ARBA00023136"/>
    </source>
</evidence>
<feature type="transmembrane region" description="Helical" evidence="8">
    <location>
        <begin position="165"/>
        <end position="185"/>
    </location>
</feature>